<dbReference type="AlphaFoldDB" id="A0A4P8XMM4"/>
<evidence type="ECO:0000259" key="2">
    <source>
        <dbReference type="SMART" id="SM00347"/>
    </source>
</evidence>
<dbReference type="InterPro" id="IPR036390">
    <property type="entry name" value="WH_DNA-bd_sf"/>
</dbReference>
<dbReference type="CDD" id="cd00090">
    <property type="entry name" value="HTH_ARSR"/>
    <property type="match status" value="1"/>
</dbReference>
<keyword evidence="1" id="KW-0238">DNA-binding</keyword>
<feature type="domain" description="HTH marR-type" evidence="2">
    <location>
        <begin position="88"/>
        <end position="185"/>
    </location>
</feature>
<dbReference type="RefSeq" id="WP_138226521.1">
    <property type="nucleotide sequence ID" value="NZ_CP040396.1"/>
</dbReference>
<evidence type="ECO:0000313" key="4">
    <source>
        <dbReference type="Proteomes" id="UP000300879"/>
    </source>
</evidence>
<dbReference type="EMBL" id="CP040396">
    <property type="protein sequence ID" value="QCT03683.1"/>
    <property type="molecule type" value="Genomic_DNA"/>
</dbReference>
<dbReference type="KEGG" id="palo:E6C60_2972"/>
<dbReference type="OrthoDB" id="10017356at2"/>
<protein>
    <recommendedName>
        <fullName evidence="2">HTH marR-type domain-containing protein</fullName>
    </recommendedName>
</protein>
<dbReference type="SMART" id="SM00347">
    <property type="entry name" value="HTH_MARR"/>
    <property type="match status" value="1"/>
</dbReference>
<dbReference type="Proteomes" id="UP000300879">
    <property type="component" value="Chromosome"/>
</dbReference>
<dbReference type="InterPro" id="IPR000835">
    <property type="entry name" value="HTH_MarR-typ"/>
</dbReference>
<gene>
    <name evidence="3" type="ORF">E6C60_2972</name>
</gene>
<organism evidence="3 4">
    <name type="scientific">Paenibacillus algicola</name>
    <dbReference type="NCBI Taxonomy" id="2565926"/>
    <lineage>
        <taxon>Bacteria</taxon>
        <taxon>Bacillati</taxon>
        <taxon>Bacillota</taxon>
        <taxon>Bacilli</taxon>
        <taxon>Bacillales</taxon>
        <taxon>Paenibacillaceae</taxon>
        <taxon>Paenibacillus</taxon>
    </lineage>
</organism>
<proteinExistence type="predicted"/>
<dbReference type="Gene3D" id="1.10.10.10">
    <property type="entry name" value="Winged helix-like DNA-binding domain superfamily/Winged helix DNA-binding domain"/>
    <property type="match status" value="1"/>
</dbReference>
<reference evidence="3 4" key="1">
    <citation type="submission" date="2019-05" db="EMBL/GenBank/DDBJ databases">
        <authorList>
            <person name="Chen C."/>
        </authorList>
    </citation>
    <scope>NUCLEOTIDE SEQUENCE [LARGE SCALE GENOMIC DNA]</scope>
    <source>
        <strain evidence="3 4">HB172198</strain>
    </source>
</reference>
<sequence length="269" mass="31553">MKLLEHALRDLNTDLSADNPLLDRRLTTVQDYICHYVNARDYDRLVEIRESLLELVQELNHKDLLNFRLGRISALTEVIWGITADHRLMSDASVLAPKEQAFISSLHQHKEMTNSELSKLFYMEPNHTSNVLAKLRKLDFVFVRPSGKERWYSLTPIGENVARKLDEEQQRQQRKKVEIIAEDDNAHEVIRPEQMMLYEEEKSYFREQGTYQDSVVLMNTWGGEGRNYVKPRMHGKGKPMVQIIGNAASRASDCEDRFWQRIDFELCRE</sequence>
<accession>A0A4P8XMM4</accession>
<name>A0A4P8XMM4_9BACL</name>
<dbReference type="InterPro" id="IPR036388">
    <property type="entry name" value="WH-like_DNA-bd_sf"/>
</dbReference>
<keyword evidence="4" id="KW-1185">Reference proteome</keyword>
<dbReference type="InterPro" id="IPR011991">
    <property type="entry name" value="ArsR-like_HTH"/>
</dbReference>
<dbReference type="GO" id="GO:0003700">
    <property type="term" value="F:DNA-binding transcription factor activity"/>
    <property type="evidence" value="ECO:0007669"/>
    <property type="project" value="InterPro"/>
</dbReference>
<evidence type="ECO:0000313" key="3">
    <source>
        <dbReference type="EMBL" id="QCT03683.1"/>
    </source>
</evidence>
<dbReference type="GO" id="GO:0003677">
    <property type="term" value="F:DNA binding"/>
    <property type="evidence" value="ECO:0007669"/>
    <property type="project" value="UniProtKB-KW"/>
</dbReference>
<dbReference type="SUPFAM" id="SSF46785">
    <property type="entry name" value="Winged helix' DNA-binding domain"/>
    <property type="match status" value="1"/>
</dbReference>
<evidence type="ECO:0000256" key="1">
    <source>
        <dbReference type="ARBA" id="ARBA00023125"/>
    </source>
</evidence>